<dbReference type="OrthoDB" id="5654345at2"/>
<sequence>MKGIKIEQQKLLQDLKLQLAENEEALQKIHNNNLKALRERGGAKFFAEFAALGQLNLKFADADKFSDKMSCFSQLKDTSEGYFHEFQTFMCRVLNLNAHHSEKEIQTLQAAFETTARQYYSSLVQMNLQLKELILNRFQKTSLFKTPNVSKDIDLLKENITLTKNKIKAFEDAMNEASLQLIKNNLYSDSTCQNENHKKLISINLKAAIDNLESEYRHAYDQAYGKTGFWRNFKNWSRKKERDQEIQFLKDVSNHPDANDAIRYEAMLLVHNKISESEVFSDKSQLKKILDNLTLPDFTGFKDEQNDLNRFLKAHKDIRLPTGLSCYYEKHKGQYSCDNLVKYS</sequence>
<accession>A0A0W0W3Y2</accession>
<dbReference type="RefSeq" id="WP_058501384.1">
    <property type="nucleotide sequence ID" value="NZ_CAAAJA010000040.1"/>
</dbReference>
<feature type="coiled-coil region" evidence="1">
    <location>
        <begin position="5"/>
        <end position="40"/>
    </location>
</feature>
<dbReference type="PATRIC" id="fig|454.4.peg.1102"/>
<dbReference type="AlphaFoldDB" id="A0A0W0W3Y2"/>
<keyword evidence="1" id="KW-0175">Coiled coil</keyword>
<proteinExistence type="predicted"/>
<dbReference type="Proteomes" id="UP000054761">
    <property type="component" value="Unassembled WGS sequence"/>
</dbReference>
<evidence type="ECO:0000313" key="3">
    <source>
        <dbReference type="Proteomes" id="UP000054761"/>
    </source>
</evidence>
<comment type="caution">
    <text evidence="2">The sequence shown here is derived from an EMBL/GenBank/DDBJ whole genome shotgun (WGS) entry which is preliminary data.</text>
</comment>
<gene>
    <name evidence="2" type="ORF">Lisr_1023</name>
</gene>
<name>A0A0W0W3Y2_9GAMM</name>
<evidence type="ECO:0000313" key="2">
    <source>
        <dbReference type="EMBL" id="KTD26957.1"/>
    </source>
</evidence>
<keyword evidence="3" id="KW-1185">Reference proteome</keyword>
<evidence type="ECO:0000256" key="1">
    <source>
        <dbReference type="SAM" id="Coils"/>
    </source>
</evidence>
<protein>
    <submittedName>
        <fullName evidence="2">Uncharacterized protein</fullName>
    </submittedName>
</protein>
<reference evidence="2 3" key="1">
    <citation type="submission" date="2015-11" db="EMBL/GenBank/DDBJ databases">
        <title>Genomic analysis of 38 Legionella species identifies large and diverse effector repertoires.</title>
        <authorList>
            <person name="Burstein D."/>
            <person name="Amaro F."/>
            <person name="Zusman T."/>
            <person name="Lifshitz Z."/>
            <person name="Cohen O."/>
            <person name="Gilbert J.A."/>
            <person name="Pupko T."/>
            <person name="Shuman H.A."/>
            <person name="Segal G."/>
        </authorList>
    </citation>
    <scope>NUCLEOTIDE SEQUENCE [LARGE SCALE GENOMIC DNA]</scope>
    <source>
        <strain evidence="2 3">Bercovier 4</strain>
    </source>
</reference>
<organism evidence="2 3">
    <name type="scientific">Legionella israelensis</name>
    <dbReference type="NCBI Taxonomy" id="454"/>
    <lineage>
        <taxon>Bacteria</taxon>
        <taxon>Pseudomonadati</taxon>
        <taxon>Pseudomonadota</taxon>
        <taxon>Gammaproteobacteria</taxon>
        <taxon>Legionellales</taxon>
        <taxon>Legionellaceae</taxon>
        <taxon>Legionella</taxon>
    </lineage>
</organism>
<dbReference type="EMBL" id="LNYH01000050">
    <property type="protein sequence ID" value="KTD26957.1"/>
    <property type="molecule type" value="Genomic_DNA"/>
</dbReference>